<dbReference type="GO" id="GO:0004851">
    <property type="term" value="F:uroporphyrin-III C-methyltransferase activity"/>
    <property type="evidence" value="ECO:0007669"/>
    <property type="project" value="UniProtKB-EC"/>
</dbReference>
<dbReference type="Gene3D" id="3.40.50.10090">
    <property type="match status" value="2"/>
</dbReference>
<comment type="similarity">
    <text evidence="6">Belongs to the precorrin methyltransferase family.</text>
</comment>
<dbReference type="SUPFAM" id="SSF69618">
    <property type="entry name" value="HemD-like"/>
    <property type="match status" value="1"/>
</dbReference>
<sequence>MSGKVYLVGAGPGDEELITVKGLRTIKEADVILYDRLANKKLLRYAAEDAETFYVGKKANDHYRTQKEINELLISKAQAGKIVTRLKGGDPFVFGRGGEEATLLAEAEIEFELVPGITSPVSVPAYAGIPLTHRDFNSSVAFVTGHQDPSKDKDFIDWDKLATGVGSLVILMGVGNLPKIVPRLINAGRDPQTPIALIRWGTRPEQETLTGKLENIVSKVEAADFQPPAVIIIGEVVHMHDKLNWFEKKPLFSKEIVVTRPTKQAAGFCQQLSRAGAKVIEAPAIKITPPEDYKPLDESLKKLNEYDWIIFTSVNGVKYMMERLFSLGHDVRALAGANLAAIGSKTAAELKSYSLKVDYIPEDYVSEAILADFSDQDLTGQKFLLPRANIARPTLEEGLEDLGADVDNITAYKTIQGAGNKNLVSRLAEDKIDVVTFTSSSTVRNFIEMLGADYHQLLSGVKLACIGPITADTVRDFGLEVEIIADEYTVEGLTTALQEYYN</sequence>
<keyword evidence="3 6" id="KW-0808">Transferase</keyword>
<evidence type="ECO:0000259" key="8">
    <source>
        <dbReference type="Pfam" id="PF02602"/>
    </source>
</evidence>
<gene>
    <name evidence="9" type="ORF">JOC47_001960</name>
</gene>
<dbReference type="GO" id="GO:0019354">
    <property type="term" value="P:siroheme biosynthetic process"/>
    <property type="evidence" value="ECO:0007669"/>
    <property type="project" value="InterPro"/>
</dbReference>
<dbReference type="EC" id="2.1.1.107" evidence="1"/>
<evidence type="ECO:0000313" key="9">
    <source>
        <dbReference type="EMBL" id="MBM7557106.1"/>
    </source>
</evidence>
<keyword evidence="5" id="KW-0627">Porphyrin biosynthesis</keyword>
<dbReference type="FunFam" id="3.30.950.10:FF:000001">
    <property type="entry name" value="Siroheme synthase"/>
    <property type="match status" value="1"/>
</dbReference>
<dbReference type="EMBL" id="JAFBDQ010000009">
    <property type="protein sequence ID" value="MBM7557106.1"/>
    <property type="molecule type" value="Genomic_DNA"/>
</dbReference>
<evidence type="ECO:0000256" key="6">
    <source>
        <dbReference type="RuleBase" id="RU003960"/>
    </source>
</evidence>
<dbReference type="GO" id="GO:0004852">
    <property type="term" value="F:uroporphyrinogen-III synthase activity"/>
    <property type="evidence" value="ECO:0007669"/>
    <property type="project" value="InterPro"/>
</dbReference>
<dbReference type="SUPFAM" id="SSF53790">
    <property type="entry name" value="Tetrapyrrole methylase"/>
    <property type="match status" value="1"/>
</dbReference>
<dbReference type="Gene3D" id="3.40.1010.10">
    <property type="entry name" value="Cobalt-precorrin-4 Transmethylase, Domain 1"/>
    <property type="match status" value="1"/>
</dbReference>
<evidence type="ECO:0000256" key="4">
    <source>
        <dbReference type="ARBA" id="ARBA00022691"/>
    </source>
</evidence>
<dbReference type="InterPro" id="IPR014777">
    <property type="entry name" value="4pyrrole_Mease_sub1"/>
</dbReference>
<dbReference type="NCBIfam" id="TIGR01469">
    <property type="entry name" value="cobA_cysG_Cterm"/>
    <property type="match status" value="1"/>
</dbReference>
<dbReference type="FunFam" id="3.40.1010.10:FF:000001">
    <property type="entry name" value="Siroheme synthase"/>
    <property type="match status" value="1"/>
</dbReference>
<keyword evidence="2 6" id="KW-0489">Methyltransferase</keyword>
<comment type="caution">
    <text evidence="9">The sequence shown here is derived from an EMBL/GenBank/DDBJ whole genome shotgun (WGS) entry which is preliminary data.</text>
</comment>
<dbReference type="PANTHER" id="PTHR45790:SF3">
    <property type="entry name" value="S-ADENOSYL-L-METHIONINE-DEPENDENT UROPORPHYRINOGEN III METHYLTRANSFERASE, CHLOROPLASTIC"/>
    <property type="match status" value="1"/>
</dbReference>
<dbReference type="InterPro" id="IPR035996">
    <property type="entry name" value="4pyrrol_Methylase_sf"/>
</dbReference>
<feature type="domain" description="Tetrapyrrole biosynthesis uroporphyrinogen III synthase" evidence="8">
    <location>
        <begin position="270"/>
        <end position="494"/>
    </location>
</feature>
<keyword evidence="9" id="KW-0456">Lyase</keyword>
<dbReference type="Pfam" id="PF02602">
    <property type="entry name" value="HEM4"/>
    <property type="match status" value="1"/>
</dbReference>
<dbReference type="InterPro" id="IPR050161">
    <property type="entry name" value="Siro_Cobalamin_biosynth"/>
</dbReference>
<dbReference type="InterPro" id="IPR014776">
    <property type="entry name" value="4pyrrole_Mease_sub2"/>
</dbReference>
<dbReference type="InterPro" id="IPR006366">
    <property type="entry name" value="CobA/CysG_C"/>
</dbReference>
<evidence type="ECO:0000256" key="5">
    <source>
        <dbReference type="ARBA" id="ARBA00023244"/>
    </source>
</evidence>
<dbReference type="Gene3D" id="3.30.950.10">
    <property type="entry name" value="Methyltransferase, Cobalt-precorrin-4 Transmethylase, Domain 2"/>
    <property type="match status" value="1"/>
</dbReference>
<dbReference type="InterPro" id="IPR003754">
    <property type="entry name" value="4pyrrol_synth_uPrphyn_synth"/>
</dbReference>
<evidence type="ECO:0000256" key="2">
    <source>
        <dbReference type="ARBA" id="ARBA00022603"/>
    </source>
</evidence>
<dbReference type="PROSITE" id="PS00840">
    <property type="entry name" value="SUMT_2"/>
    <property type="match status" value="1"/>
</dbReference>
<dbReference type="AlphaFoldDB" id="A0A939BSF9"/>
<dbReference type="PANTHER" id="PTHR45790">
    <property type="entry name" value="SIROHEME SYNTHASE-RELATED"/>
    <property type="match status" value="1"/>
</dbReference>
<reference evidence="9" key="1">
    <citation type="submission" date="2021-01" db="EMBL/GenBank/DDBJ databases">
        <title>Genomic Encyclopedia of Type Strains, Phase IV (KMG-IV): sequencing the most valuable type-strain genomes for metagenomic binning, comparative biology and taxonomic classification.</title>
        <authorList>
            <person name="Goeker M."/>
        </authorList>
    </citation>
    <scope>NUCLEOTIDE SEQUENCE</scope>
    <source>
        <strain evidence="9">DSM 23230</strain>
    </source>
</reference>
<feature type="domain" description="Tetrapyrrole methylase" evidence="7">
    <location>
        <begin position="4"/>
        <end position="216"/>
    </location>
</feature>
<keyword evidence="10" id="KW-1185">Reference proteome</keyword>
<dbReference type="FunFam" id="3.40.50.10090:FF:000001">
    <property type="entry name" value="Bifunctional uroporphyrinogen-III C-methyltransferase/uroporphyrinogen-III synthase"/>
    <property type="match status" value="1"/>
</dbReference>
<name>A0A939BSF9_9FIRM</name>
<organism evidence="9 10">
    <name type="scientific">Halanaerobacter jeridensis</name>
    <dbReference type="NCBI Taxonomy" id="706427"/>
    <lineage>
        <taxon>Bacteria</taxon>
        <taxon>Bacillati</taxon>
        <taxon>Bacillota</taxon>
        <taxon>Clostridia</taxon>
        <taxon>Halanaerobiales</taxon>
        <taxon>Halobacteroidaceae</taxon>
        <taxon>Halanaerobacter</taxon>
    </lineage>
</organism>
<dbReference type="InterPro" id="IPR000878">
    <property type="entry name" value="4pyrrol_Mease"/>
</dbReference>
<evidence type="ECO:0000256" key="1">
    <source>
        <dbReference type="ARBA" id="ARBA00012162"/>
    </source>
</evidence>
<evidence type="ECO:0000256" key="3">
    <source>
        <dbReference type="ARBA" id="ARBA00022679"/>
    </source>
</evidence>
<protein>
    <recommendedName>
        <fullName evidence="1">uroporphyrinogen-III C-methyltransferase</fullName>
        <ecNumber evidence="1">2.1.1.107</ecNumber>
    </recommendedName>
</protein>
<dbReference type="RefSeq" id="WP_204701869.1">
    <property type="nucleotide sequence ID" value="NZ_JAFBDQ010000009.1"/>
</dbReference>
<dbReference type="Pfam" id="PF00590">
    <property type="entry name" value="TP_methylase"/>
    <property type="match status" value="1"/>
</dbReference>
<accession>A0A939BSF9</accession>
<dbReference type="CDD" id="cd06578">
    <property type="entry name" value="HemD"/>
    <property type="match status" value="1"/>
</dbReference>
<proteinExistence type="inferred from homology"/>
<keyword evidence="4" id="KW-0949">S-adenosyl-L-methionine</keyword>
<dbReference type="InterPro" id="IPR036108">
    <property type="entry name" value="4pyrrol_syn_uPrphyn_synt_sf"/>
</dbReference>
<dbReference type="GO" id="GO:0032259">
    <property type="term" value="P:methylation"/>
    <property type="evidence" value="ECO:0007669"/>
    <property type="project" value="UniProtKB-KW"/>
</dbReference>
<dbReference type="InterPro" id="IPR003043">
    <property type="entry name" value="Uropor_MeTrfase_CS"/>
</dbReference>
<dbReference type="PROSITE" id="PS00839">
    <property type="entry name" value="SUMT_1"/>
    <property type="match status" value="1"/>
</dbReference>
<evidence type="ECO:0000313" key="10">
    <source>
        <dbReference type="Proteomes" id="UP000774000"/>
    </source>
</evidence>
<evidence type="ECO:0000259" key="7">
    <source>
        <dbReference type="Pfam" id="PF00590"/>
    </source>
</evidence>
<dbReference type="NCBIfam" id="NF004790">
    <property type="entry name" value="PRK06136.1"/>
    <property type="match status" value="1"/>
</dbReference>
<dbReference type="CDD" id="cd11642">
    <property type="entry name" value="SUMT"/>
    <property type="match status" value="1"/>
</dbReference>
<dbReference type="Proteomes" id="UP000774000">
    <property type="component" value="Unassembled WGS sequence"/>
</dbReference>